<name>A0A1I0FYX6_9FIRM</name>
<dbReference type="EMBL" id="FOHN01000042">
    <property type="protein sequence ID" value="SET63743.1"/>
    <property type="molecule type" value="Genomic_DNA"/>
</dbReference>
<reference evidence="2 3" key="1">
    <citation type="submission" date="2016-10" db="EMBL/GenBank/DDBJ databases">
        <authorList>
            <person name="de Groot N.N."/>
        </authorList>
    </citation>
    <scope>NUCLEOTIDE SEQUENCE [LARGE SCALE GENOMIC DNA]</scope>
    <source>
        <strain evidence="2 3">DSM 1801</strain>
    </source>
</reference>
<feature type="region of interest" description="Disordered" evidence="1">
    <location>
        <begin position="61"/>
        <end position="86"/>
    </location>
</feature>
<dbReference type="Proteomes" id="UP000199800">
    <property type="component" value="Unassembled WGS sequence"/>
</dbReference>
<evidence type="ECO:0000313" key="2">
    <source>
        <dbReference type="EMBL" id="SET63743.1"/>
    </source>
</evidence>
<feature type="compositionally biased region" description="Basic and acidic residues" evidence="1">
    <location>
        <begin position="70"/>
        <end position="80"/>
    </location>
</feature>
<dbReference type="AlphaFoldDB" id="A0A1I0FYX6"/>
<evidence type="ECO:0000256" key="1">
    <source>
        <dbReference type="SAM" id="MobiDB-lite"/>
    </source>
</evidence>
<organism evidence="2 3">
    <name type="scientific">[Clostridium] polysaccharolyticum</name>
    <dbReference type="NCBI Taxonomy" id="29364"/>
    <lineage>
        <taxon>Bacteria</taxon>
        <taxon>Bacillati</taxon>
        <taxon>Bacillota</taxon>
        <taxon>Clostridia</taxon>
        <taxon>Lachnospirales</taxon>
        <taxon>Lachnospiraceae</taxon>
    </lineage>
</organism>
<evidence type="ECO:0000313" key="3">
    <source>
        <dbReference type="Proteomes" id="UP000199800"/>
    </source>
</evidence>
<proteinExistence type="predicted"/>
<protein>
    <submittedName>
        <fullName evidence="2">Uncharacterized protein</fullName>
    </submittedName>
</protein>
<sequence length="86" mass="10315">MVSYERKMDCKKRTELTAEQANDLADTKNLAYERQSIQKMDITKESLCKRQRTQKRIITKDSRHKRGHLQKTEHAKDGIYKRHLRV</sequence>
<gene>
    <name evidence="2" type="ORF">SAMN04487772_1427</name>
</gene>
<dbReference type="RefSeq" id="WP_092479134.1">
    <property type="nucleotide sequence ID" value="NZ_FOHN01000042.1"/>
</dbReference>
<accession>A0A1I0FYX6</accession>
<keyword evidence="3" id="KW-1185">Reference proteome</keyword>